<dbReference type="OrthoDB" id="5120836at2"/>
<organism evidence="1 2">
    <name type="scientific">Subtercola vilae</name>
    <dbReference type="NCBI Taxonomy" id="2056433"/>
    <lineage>
        <taxon>Bacteria</taxon>
        <taxon>Bacillati</taxon>
        <taxon>Actinomycetota</taxon>
        <taxon>Actinomycetes</taxon>
        <taxon>Micrococcales</taxon>
        <taxon>Microbacteriaceae</taxon>
        <taxon>Subtercola</taxon>
    </lineage>
</organism>
<evidence type="ECO:0000313" key="1">
    <source>
        <dbReference type="EMBL" id="TIH40156.1"/>
    </source>
</evidence>
<gene>
    <name evidence="1" type="ORF">D4765_03260</name>
</gene>
<reference evidence="1 2" key="1">
    <citation type="journal article" date="2019" name="Microorganisms">
        <title>Systematic Affiliation and Genome Analysis of Subtercola vilae DB165(T) with Particular Emphasis on Cold Adaptation of an Isolate from a High-Altitude Cold Volcano Lake.</title>
        <authorList>
            <person name="Villalobos A.S."/>
            <person name="Wiese J."/>
            <person name="Imhoff J.F."/>
            <person name="Dorador C."/>
            <person name="Keller A."/>
            <person name="Hentschel U."/>
        </authorList>
    </citation>
    <scope>NUCLEOTIDE SEQUENCE [LARGE SCALE GENOMIC DNA]</scope>
    <source>
        <strain evidence="1 2">DB165</strain>
    </source>
</reference>
<dbReference type="RefSeq" id="WP_136640791.1">
    <property type="nucleotide sequence ID" value="NZ_QYRT01000004.1"/>
</dbReference>
<comment type="caution">
    <text evidence="1">The sequence shown here is derived from an EMBL/GenBank/DDBJ whole genome shotgun (WGS) entry which is preliminary data.</text>
</comment>
<dbReference type="AlphaFoldDB" id="A0A4T2CBU1"/>
<dbReference type="EMBL" id="QYRT01000004">
    <property type="protein sequence ID" value="TIH40156.1"/>
    <property type="molecule type" value="Genomic_DNA"/>
</dbReference>
<keyword evidence="2" id="KW-1185">Reference proteome</keyword>
<dbReference type="Proteomes" id="UP000306192">
    <property type="component" value="Unassembled WGS sequence"/>
</dbReference>
<name>A0A4T2CBU1_9MICO</name>
<protein>
    <submittedName>
        <fullName evidence="1">Uncharacterized protein</fullName>
    </submittedName>
</protein>
<proteinExistence type="predicted"/>
<sequence length="176" mass="19245">MAENATLHGGAEQIQAALVTAIGRLLSRDVPESEWRFELGAIRYQSGDQWEHRNAFLFSYTLARFIVGIDSCVSGEHALSPTNSFDPPDVTEFVTNFTDAVRGNDSRSALTIWAGEISDHRTAGYGPTQVASMFALYDYLRALSRIPEFGTDLIADAANVMPAPFGDDVWLEPVSG</sequence>
<evidence type="ECO:0000313" key="2">
    <source>
        <dbReference type="Proteomes" id="UP000306192"/>
    </source>
</evidence>
<accession>A0A4T2CBU1</accession>